<keyword evidence="2" id="KW-0813">Transport</keyword>
<feature type="chain" id="PRO_5039100843" evidence="4">
    <location>
        <begin position="25"/>
        <end position="429"/>
    </location>
</feature>
<keyword evidence="3 4" id="KW-0732">Signal</keyword>
<keyword evidence="6" id="KW-1185">Reference proteome</keyword>
<keyword evidence="5" id="KW-0762">Sugar transport</keyword>
<comment type="similarity">
    <text evidence="1">Belongs to the bacterial solute-binding protein 1 family.</text>
</comment>
<dbReference type="GO" id="GO:0015768">
    <property type="term" value="P:maltose transport"/>
    <property type="evidence" value="ECO:0007669"/>
    <property type="project" value="TreeGrafter"/>
</dbReference>
<evidence type="ECO:0000313" key="6">
    <source>
        <dbReference type="Proteomes" id="UP000226079"/>
    </source>
</evidence>
<dbReference type="PANTHER" id="PTHR30061">
    <property type="entry name" value="MALTOSE-BINDING PERIPLASMIC PROTEIN"/>
    <property type="match status" value="1"/>
</dbReference>
<evidence type="ECO:0000256" key="4">
    <source>
        <dbReference type="SAM" id="SignalP"/>
    </source>
</evidence>
<comment type="caution">
    <text evidence="5">The sequence shown here is derived from an EMBL/GenBank/DDBJ whole genome shotgun (WGS) entry which is preliminary data.</text>
</comment>
<dbReference type="InterPro" id="IPR006059">
    <property type="entry name" value="SBP"/>
</dbReference>
<feature type="signal peptide" evidence="4">
    <location>
        <begin position="1"/>
        <end position="24"/>
    </location>
</feature>
<organism evidence="5 6">
    <name type="scientific">Propionicimonas paludicola</name>
    <dbReference type="NCBI Taxonomy" id="185243"/>
    <lineage>
        <taxon>Bacteria</taxon>
        <taxon>Bacillati</taxon>
        <taxon>Actinomycetota</taxon>
        <taxon>Actinomycetes</taxon>
        <taxon>Propionibacteriales</taxon>
        <taxon>Nocardioidaceae</taxon>
        <taxon>Propionicimonas</taxon>
    </lineage>
</organism>
<dbReference type="GO" id="GO:0042956">
    <property type="term" value="P:maltodextrin transmembrane transport"/>
    <property type="evidence" value="ECO:0007669"/>
    <property type="project" value="TreeGrafter"/>
</dbReference>
<evidence type="ECO:0000256" key="2">
    <source>
        <dbReference type="ARBA" id="ARBA00022448"/>
    </source>
</evidence>
<sequence>MFTTNRVLRFAGVAASVTLVTALAACSGAPASSSSAPGSASAPASSAAAALTDIAVWDPYPQHDANSDWAKYVQSCAPAGTTVKRTSSATSDLLNSLTTAVKEDNAPDVVMLDNPAVPDAASAGLLAPATDVGMDTAGFDANLAGPGTVDGVTYGVPIGANTLGLYYNADILKKAGVDPASITSWDGLNAALAKVTAAGSKGITFAGIAGEEGVFQFEPWFWGAGANFKDPGSAEAVAAGELVSNWIAKGYAPKSAITDNQSASWDLFLTGKYAFAENGSWFAKAATQQKFKAVMIPIPSKAGGAAGVPTGGEFVLAPIHKANAAAHYAAAKQIIDCLVSKDNQVKTADQLGYFAAKKDLRQAQIASDPMWKPWAAAIESAQGRTTDLGPAYTQTSAAISTALQASLNASGDAAAIKKAFAQAAVDAKG</sequence>
<protein>
    <submittedName>
        <fullName evidence="5">Multiple sugar transport system substrate-binding protein</fullName>
    </submittedName>
</protein>
<dbReference type="PANTHER" id="PTHR30061:SF50">
    <property type="entry name" value="MALTOSE_MALTODEXTRIN-BINDING PERIPLASMIC PROTEIN"/>
    <property type="match status" value="1"/>
</dbReference>
<dbReference type="PROSITE" id="PS51257">
    <property type="entry name" value="PROKAR_LIPOPROTEIN"/>
    <property type="match status" value="1"/>
</dbReference>
<dbReference type="GO" id="GO:0055052">
    <property type="term" value="C:ATP-binding cassette (ABC) transporter complex, substrate-binding subunit-containing"/>
    <property type="evidence" value="ECO:0007669"/>
    <property type="project" value="TreeGrafter"/>
</dbReference>
<dbReference type="OrthoDB" id="2531053at2"/>
<dbReference type="Proteomes" id="UP000226079">
    <property type="component" value="Unassembled WGS sequence"/>
</dbReference>
<evidence type="ECO:0000313" key="5">
    <source>
        <dbReference type="EMBL" id="PFG18393.1"/>
    </source>
</evidence>
<dbReference type="SUPFAM" id="SSF53850">
    <property type="entry name" value="Periplasmic binding protein-like II"/>
    <property type="match status" value="1"/>
</dbReference>
<accession>A0A2A9CVF7</accession>
<dbReference type="GO" id="GO:1901982">
    <property type="term" value="F:maltose binding"/>
    <property type="evidence" value="ECO:0007669"/>
    <property type="project" value="TreeGrafter"/>
</dbReference>
<dbReference type="Gene3D" id="3.40.190.10">
    <property type="entry name" value="Periplasmic binding protein-like II"/>
    <property type="match status" value="2"/>
</dbReference>
<gene>
    <name evidence="5" type="ORF">ATK74_2979</name>
</gene>
<dbReference type="EMBL" id="PDJC01000001">
    <property type="protein sequence ID" value="PFG18393.1"/>
    <property type="molecule type" value="Genomic_DNA"/>
</dbReference>
<dbReference type="RefSeq" id="WP_098461753.1">
    <property type="nucleotide sequence ID" value="NZ_PDJC01000001.1"/>
</dbReference>
<reference evidence="5 6" key="1">
    <citation type="submission" date="2017-10" db="EMBL/GenBank/DDBJ databases">
        <title>Sequencing the genomes of 1000 actinobacteria strains.</title>
        <authorList>
            <person name="Klenk H.-P."/>
        </authorList>
    </citation>
    <scope>NUCLEOTIDE SEQUENCE [LARGE SCALE GENOMIC DNA]</scope>
    <source>
        <strain evidence="5 6">DSM 15597</strain>
    </source>
</reference>
<dbReference type="Pfam" id="PF13416">
    <property type="entry name" value="SBP_bac_8"/>
    <property type="match status" value="1"/>
</dbReference>
<proteinExistence type="inferred from homology"/>
<name>A0A2A9CVF7_9ACTN</name>
<dbReference type="AlphaFoldDB" id="A0A2A9CVF7"/>
<evidence type="ECO:0000256" key="3">
    <source>
        <dbReference type="ARBA" id="ARBA00022729"/>
    </source>
</evidence>
<evidence type="ECO:0000256" key="1">
    <source>
        <dbReference type="ARBA" id="ARBA00008520"/>
    </source>
</evidence>